<dbReference type="Proteomes" id="UP001162060">
    <property type="component" value="Unassembled WGS sequence"/>
</dbReference>
<evidence type="ECO:0008006" key="6">
    <source>
        <dbReference type="Google" id="ProtNLM"/>
    </source>
</evidence>
<feature type="compositionally biased region" description="Basic and acidic residues" evidence="1">
    <location>
        <begin position="378"/>
        <end position="394"/>
    </location>
</feature>
<accession>A0AAV1U9M8</accession>
<reference evidence="4" key="1">
    <citation type="submission" date="2024-01" db="EMBL/GenBank/DDBJ databases">
        <authorList>
            <person name="Webb A."/>
        </authorList>
    </citation>
    <scope>NUCLEOTIDE SEQUENCE</scope>
    <source>
        <strain evidence="4">Pm1</strain>
    </source>
</reference>
<keyword evidence="3" id="KW-0732">Signal</keyword>
<name>A0AAV1U9M8_9STRA</name>
<feature type="transmembrane region" description="Helical" evidence="2">
    <location>
        <begin position="439"/>
        <end position="467"/>
    </location>
</feature>
<dbReference type="AlphaFoldDB" id="A0AAV1U9M8"/>
<evidence type="ECO:0000256" key="1">
    <source>
        <dbReference type="SAM" id="MobiDB-lite"/>
    </source>
</evidence>
<keyword evidence="2" id="KW-0472">Membrane</keyword>
<feature type="compositionally biased region" description="Basic and acidic residues" evidence="1">
    <location>
        <begin position="79"/>
        <end position="89"/>
    </location>
</feature>
<feature type="compositionally biased region" description="Low complexity" evidence="1">
    <location>
        <begin position="405"/>
        <end position="419"/>
    </location>
</feature>
<evidence type="ECO:0000256" key="2">
    <source>
        <dbReference type="SAM" id="Phobius"/>
    </source>
</evidence>
<feature type="region of interest" description="Disordered" evidence="1">
    <location>
        <begin position="67"/>
        <end position="125"/>
    </location>
</feature>
<feature type="compositionally biased region" description="Basic residues" evidence="1">
    <location>
        <begin position="98"/>
        <end position="107"/>
    </location>
</feature>
<keyword evidence="2" id="KW-0812">Transmembrane</keyword>
<keyword evidence="2" id="KW-1133">Transmembrane helix</keyword>
<proteinExistence type="predicted"/>
<sequence>MARKKRYLFHALGALFIAAVTASAGQWTASGSAVRRRLLSFDENTHQATVDAVKQREVVAVVAVADPVPSPGPAMFQSRNDRDGTRTEQEPGTTSTRRDKKRRKKKNTEKQKRPTAKKETRQKDVEAEARLHNQADAAIFEALNHDEVGAEAAVDGGEREMGTLEKVPLPEVSVATGAPVPVWMDAPEYLPTSVSRDGLEAGTLHAKDIPGPKARATETAAEVGGSLPALQSSRPRGVASFGVENGEAATTEAGSALGDLVAPRLPVALTAEIRDSTPLVIANASAGVTAASLDLPDARNETVTGLVTRGSKDTASPGQVHANSSADAGVSGLLGTAGTEDSNSLPSLGRDRDITEEASSSSNDNSPANSANSYRSGVRKDPGSHNGENSDKSRFRSGVTKDTGSYDGESGDESSGSSGLEVLLNPGGVSDVNTSTAAFYSLGTGSIVAVVGVVVSIVGLLVLFVLIGRKNYTDEDDESPLPYRYSMTMHSVSRLSPTFLEDDLPMDDGYNDTILTARVPSYHFDSASSTSGESSDEVPSLRGDMIAGKHRDLLDDNGVWSRMPPMQSINGDVDVDTGNVRISALYSAGSSMTSSSGISGSWSSVLASDLEQSTTRDTRDTSLSAWSVTDSSLGSSFASGASGMHCMNGSSPVDGHDASGSTQICSSSHFSDYALESTRVNARPTGINSSVDSTDV</sequence>
<feature type="compositionally biased region" description="Low complexity" evidence="1">
    <location>
        <begin position="358"/>
        <end position="373"/>
    </location>
</feature>
<protein>
    <recommendedName>
        <fullName evidence="6">Transmembrane protein</fullName>
    </recommendedName>
</protein>
<gene>
    <name evidence="4" type="ORF">PM001_LOCUS16001</name>
</gene>
<feature type="region of interest" description="Disordered" evidence="1">
    <location>
        <begin position="308"/>
        <end position="422"/>
    </location>
</feature>
<feature type="compositionally biased region" description="Polar residues" evidence="1">
    <location>
        <begin position="313"/>
        <end position="326"/>
    </location>
</feature>
<comment type="caution">
    <text evidence="4">The sequence shown here is derived from an EMBL/GenBank/DDBJ whole genome shotgun (WGS) entry which is preliminary data.</text>
</comment>
<evidence type="ECO:0000256" key="3">
    <source>
        <dbReference type="SAM" id="SignalP"/>
    </source>
</evidence>
<feature type="compositionally biased region" description="Basic and acidic residues" evidence="1">
    <location>
        <begin position="108"/>
        <end position="125"/>
    </location>
</feature>
<feature type="signal peptide" evidence="3">
    <location>
        <begin position="1"/>
        <end position="24"/>
    </location>
</feature>
<organism evidence="4 5">
    <name type="scientific">Peronospora matthiolae</name>
    <dbReference type="NCBI Taxonomy" id="2874970"/>
    <lineage>
        <taxon>Eukaryota</taxon>
        <taxon>Sar</taxon>
        <taxon>Stramenopiles</taxon>
        <taxon>Oomycota</taxon>
        <taxon>Peronosporomycetes</taxon>
        <taxon>Peronosporales</taxon>
        <taxon>Peronosporaceae</taxon>
        <taxon>Peronospora</taxon>
    </lineage>
</organism>
<feature type="chain" id="PRO_5043516755" description="Transmembrane protein" evidence="3">
    <location>
        <begin position="25"/>
        <end position="696"/>
    </location>
</feature>
<evidence type="ECO:0000313" key="4">
    <source>
        <dbReference type="EMBL" id="CAK7930851.1"/>
    </source>
</evidence>
<dbReference type="EMBL" id="CAKLBY020000169">
    <property type="protein sequence ID" value="CAK7930851.1"/>
    <property type="molecule type" value="Genomic_DNA"/>
</dbReference>
<evidence type="ECO:0000313" key="5">
    <source>
        <dbReference type="Proteomes" id="UP001162060"/>
    </source>
</evidence>